<dbReference type="Gene3D" id="1.10.10.10">
    <property type="entry name" value="Winged helix-like DNA-binding domain superfamily/Winged helix DNA-binding domain"/>
    <property type="match status" value="1"/>
</dbReference>
<name>A0ABY7NQF4_9SPHN</name>
<evidence type="ECO:0000313" key="10">
    <source>
        <dbReference type="EMBL" id="WBO23770.1"/>
    </source>
</evidence>
<dbReference type="InterPro" id="IPR036388">
    <property type="entry name" value="WH-like_DNA-bd_sf"/>
</dbReference>
<keyword evidence="1 6" id="KW-0597">Phosphoprotein</keyword>
<dbReference type="InterPro" id="IPR011006">
    <property type="entry name" value="CheY-like_superfamily"/>
</dbReference>
<dbReference type="InterPro" id="IPR016032">
    <property type="entry name" value="Sig_transdc_resp-reg_C-effctor"/>
</dbReference>
<gene>
    <name evidence="10" type="ORF">PBT88_06505</name>
</gene>
<evidence type="ECO:0000256" key="2">
    <source>
        <dbReference type="ARBA" id="ARBA00023012"/>
    </source>
</evidence>
<evidence type="ECO:0000256" key="6">
    <source>
        <dbReference type="PROSITE-ProRule" id="PRU00169"/>
    </source>
</evidence>
<sequence length="236" mass="25812">MTSPVIVLVEDDPALRTLTTRALQENGYVVRPCGTAPEMWLAMEAGPVDLVLLDIMLPGTSGIDLCRALRRDSEVPIIFISAKGSETDRVIGLELGADDYLAKPFGTRELIARVRAVLRRGGAESRRAERGQGIVRFDGFALNLPRRELTSPGGAVIDLTGAEFDLLVALTDHAQRVIARERLIELSRTRMGDSSDRSVDVLVSRVRRKLSSAGKDAPIITVRGIGYMFNTEVTRL</sequence>
<evidence type="ECO:0000313" key="11">
    <source>
        <dbReference type="Proteomes" id="UP001210865"/>
    </source>
</evidence>
<dbReference type="Pfam" id="PF00486">
    <property type="entry name" value="Trans_reg_C"/>
    <property type="match status" value="1"/>
</dbReference>
<evidence type="ECO:0000256" key="1">
    <source>
        <dbReference type="ARBA" id="ARBA00022553"/>
    </source>
</evidence>
<dbReference type="SUPFAM" id="SSF46894">
    <property type="entry name" value="C-terminal effector domain of the bipartite response regulators"/>
    <property type="match status" value="1"/>
</dbReference>
<evidence type="ECO:0000256" key="5">
    <source>
        <dbReference type="ARBA" id="ARBA00023163"/>
    </source>
</evidence>
<dbReference type="Gene3D" id="6.10.250.690">
    <property type="match status" value="1"/>
</dbReference>
<dbReference type="PROSITE" id="PS51755">
    <property type="entry name" value="OMPR_PHOB"/>
    <property type="match status" value="1"/>
</dbReference>
<dbReference type="SUPFAM" id="SSF52172">
    <property type="entry name" value="CheY-like"/>
    <property type="match status" value="1"/>
</dbReference>
<dbReference type="PANTHER" id="PTHR48111:SF4">
    <property type="entry name" value="DNA-BINDING DUAL TRANSCRIPTIONAL REGULATOR OMPR"/>
    <property type="match status" value="1"/>
</dbReference>
<feature type="DNA-binding region" description="OmpR/PhoB-type" evidence="7">
    <location>
        <begin position="132"/>
        <end position="231"/>
    </location>
</feature>
<keyword evidence="4 7" id="KW-0238">DNA-binding</keyword>
<keyword evidence="5" id="KW-0804">Transcription</keyword>
<dbReference type="Gene3D" id="3.40.50.2300">
    <property type="match status" value="1"/>
</dbReference>
<evidence type="ECO:0000259" key="8">
    <source>
        <dbReference type="PROSITE" id="PS50110"/>
    </source>
</evidence>
<dbReference type="InterPro" id="IPR039420">
    <property type="entry name" value="WalR-like"/>
</dbReference>
<feature type="domain" description="OmpR/PhoB-type" evidence="9">
    <location>
        <begin position="132"/>
        <end position="231"/>
    </location>
</feature>
<dbReference type="RefSeq" id="WP_270078401.1">
    <property type="nucleotide sequence ID" value="NZ_CP115174.1"/>
</dbReference>
<dbReference type="Pfam" id="PF00072">
    <property type="entry name" value="Response_reg"/>
    <property type="match status" value="1"/>
</dbReference>
<evidence type="ECO:0000256" key="7">
    <source>
        <dbReference type="PROSITE-ProRule" id="PRU01091"/>
    </source>
</evidence>
<organism evidence="10 11">
    <name type="scientific">Sphingomonas abietis</name>
    <dbReference type="NCBI Taxonomy" id="3012344"/>
    <lineage>
        <taxon>Bacteria</taxon>
        <taxon>Pseudomonadati</taxon>
        <taxon>Pseudomonadota</taxon>
        <taxon>Alphaproteobacteria</taxon>
        <taxon>Sphingomonadales</taxon>
        <taxon>Sphingomonadaceae</taxon>
        <taxon>Sphingomonas</taxon>
    </lineage>
</organism>
<dbReference type="EMBL" id="CP115174">
    <property type="protein sequence ID" value="WBO23770.1"/>
    <property type="molecule type" value="Genomic_DNA"/>
</dbReference>
<dbReference type="SMART" id="SM00448">
    <property type="entry name" value="REC"/>
    <property type="match status" value="1"/>
</dbReference>
<evidence type="ECO:0000256" key="3">
    <source>
        <dbReference type="ARBA" id="ARBA00023015"/>
    </source>
</evidence>
<protein>
    <submittedName>
        <fullName evidence="10">Response regulator transcription factor</fullName>
    </submittedName>
</protein>
<dbReference type="InterPro" id="IPR001867">
    <property type="entry name" value="OmpR/PhoB-type_DNA-bd"/>
</dbReference>
<keyword evidence="2" id="KW-0902">Two-component regulatory system</keyword>
<dbReference type="CDD" id="cd00383">
    <property type="entry name" value="trans_reg_C"/>
    <property type="match status" value="1"/>
</dbReference>
<feature type="domain" description="Response regulatory" evidence="8">
    <location>
        <begin position="5"/>
        <end position="118"/>
    </location>
</feature>
<evidence type="ECO:0000259" key="9">
    <source>
        <dbReference type="PROSITE" id="PS51755"/>
    </source>
</evidence>
<dbReference type="SMART" id="SM00862">
    <property type="entry name" value="Trans_reg_C"/>
    <property type="match status" value="1"/>
</dbReference>
<dbReference type="CDD" id="cd17574">
    <property type="entry name" value="REC_OmpR"/>
    <property type="match status" value="1"/>
</dbReference>
<dbReference type="Proteomes" id="UP001210865">
    <property type="component" value="Chromosome"/>
</dbReference>
<keyword evidence="3" id="KW-0805">Transcription regulation</keyword>
<proteinExistence type="predicted"/>
<evidence type="ECO:0000256" key="4">
    <source>
        <dbReference type="ARBA" id="ARBA00023125"/>
    </source>
</evidence>
<keyword evidence="11" id="KW-1185">Reference proteome</keyword>
<accession>A0ABY7NQF4</accession>
<reference evidence="10 11" key="1">
    <citation type="submission" date="2022-12" db="EMBL/GenBank/DDBJ databases">
        <title>Sphingomonas abieness sp. nov., an endophytic bacterium isolated from Abies koreana.</title>
        <authorList>
            <person name="Jiang L."/>
            <person name="Lee J."/>
        </authorList>
    </citation>
    <scope>NUCLEOTIDE SEQUENCE [LARGE SCALE GENOMIC DNA]</scope>
    <source>
        <strain evidence="11">PAMB 00755</strain>
    </source>
</reference>
<dbReference type="PROSITE" id="PS50110">
    <property type="entry name" value="RESPONSE_REGULATORY"/>
    <property type="match status" value="1"/>
</dbReference>
<feature type="modified residue" description="4-aspartylphosphate" evidence="6">
    <location>
        <position position="54"/>
    </location>
</feature>
<dbReference type="PANTHER" id="PTHR48111">
    <property type="entry name" value="REGULATOR OF RPOS"/>
    <property type="match status" value="1"/>
</dbReference>
<dbReference type="InterPro" id="IPR001789">
    <property type="entry name" value="Sig_transdc_resp-reg_receiver"/>
</dbReference>